<proteinExistence type="predicted"/>
<dbReference type="Proteomes" id="UP000095192">
    <property type="component" value="Unassembled WGS sequence"/>
</dbReference>
<accession>A0A1D3CQZ5</accession>
<evidence type="ECO:0008006" key="5">
    <source>
        <dbReference type="Google" id="ProtNLM"/>
    </source>
</evidence>
<protein>
    <recommendedName>
        <fullName evidence="5">Transmembrane protein</fullName>
    </recommendedName>
</protein>
<sequence length="1251" mass="138797">MADQGESVSRPINIVFTSCLGILAVSPAWDALEGPGGESSLQERAWGPYGRGLDDNLFVGSPRGEGFLKSLHGGRPQNGSSNYRLLARLDGEEAPAFNELTRNEDQIKQDAQSSDNRLVDRRMDVDSQKKSPLGGKGDTGGTDESLSRGGETGTSIEGLASSDPASAGEYAREIVWDVPDAADDKALGLSPSDSSGSPLMLNSMLSAFQLDLEEKLHLHKSRFHVAPKVVSPTGSFEPLHSVSGDLCSKILIRVVQKPTRMHKAFSRVMARLGTAFRKVKAGARIMLAKMERLFERSKAGQGSESKAIQWVKKMGTVAWEKMRAFIKNILSIIIRFLPLILFIMNLVFWGMSIVSLVAAVNPISVIAVISTTCSLLSFIFSSSSQTLTRKTTRLALAEKSEFNDMQLFGLKWGELRAEQSLEAHKTALDLGRLDESQEQEPGRKHQPEGVNRQRSTPDVSEGDAREADKGGGTGGLNVVNDEWPNSPGKVEEGGTGNAPAIEKAGKATGTLPSMNTGVSDAQSSETLAPEELSKVRRIMLERATSDRIKAAFQKAKLIYREAKKKKANALRKAWNITKASVRLVAESLLFGLDRVFARFGRAWQWAVEVGLKRIIRYFRMLKLFGIIAAWFEKIAAFVKWFAGQGRFYVKVFDVMRSTASFLLVNQDKIGALVKGTIQVSASAVDTTVFLALFLSAITKPVYGLYFAYQGMLEDKTKGEAMREFKRNRKAFVNFLLGSAAMEGDIGNAGAFDVAGTDLQEIIFLMSYLEQYQAHNLNAEQLRGLHPTVAFTLQERIGRLDYLLNKMKPSERAKFEGVFTSLKTWDAQGASTMARETLLNHVHHCVLLAQLIRNPELLRFEVRQIFVGKHLSLFSIENVRQLQAIVYNVTVDFMSREVARYAAMNIAIEELVLSGVASFPSSSSLLPEALSRIMNELADRYSVYVEAVREFATAKPPINITSVRYLRLLQSRAMAIDCIPCVGRHMVESLLSVSLSSFSSEEEQFLFRLFARSFATSIMERIELSMGPIDMEGYQRDYTIFADVKFFYYTEESALGDTLDELFGASLSSLHESLLASRGPEISPTRTTVRIKQFVHKKQSFLLDVARGQEMPVEGLETEAEESKIYERLTEGFTSMQKKATELKPLLLSSLKNGQYFPNKNSPALLNFIAGASARIAGAVEEEKLKRRRSSRLRKRKKGSVALALLDIQDLVENASMYGIEGNRYVLDMRYRFLPVTQAALDKETNEDDELI</sequence>
<keyword evidence="2" id="KW-0812">Transmembrane</keyword>
<feature type="transmembrane region" description="Helical" evidence="2">
    <location>
        <begin position="356"/>
        <end position="380"/>
    </location>
</feature>
<dbReference type="InParanoid" id="A0A1D3CQZ5"/>
<feature type="region of interest" description="Disordered" evidence="1">
    <location>
        <begin position="98"/>
        <end position="166"/>
    </location>
</feature>
<evidence type="ECO:0000256" key="1">
    <source>
        <dbReference type="SAM" id="MobiDB-lite"/>
    </source>
</evidence>
<gene>
    <name evidence="3" type="ORF">cyc_03277</name>
</gene>
<feature type="transmembrane region" description="Helical" evidence="2">
    <location>
        <begin position="329"/>
        <end position="350"/>
    </location>
</feature>
<name>A0A1D3CQZ5_9EIME</name>
<dbReference type="EMBL" id="JROU02002274">
    <property type="protein sequence ID" value="OEH73603.1"/>
    <property type="molecule type" value="Genomic_DNA"/>
</dbReference>
<comment type="caution">
    <text evidence="3">The sequence shown here is derived from an EMBL/GenBank/DDBJ whole genome shotgun (WGS) entry which is preliminary data.</text>
</comment>
<feature type="region of interest" description="Disordered" evidence="1">
    <location>
        <begin position="507"/>
        <end position="526"/>
    </location>
</feature>
<feature type="compositionally biased region" description="Polar residues" evidence="1">
    <location>
        <begin position="510"/>
        <end position="526"/>
    </location>
</feature>
<evidence type="ECO:0000313" key="4">
    <source>
        <dbReference type="Proteomes" id="UP000095192"/>
    </source>
</evidence>
<feature type="transmembrane region" description="Helical" evidence="2">
    <location>
        <begin position="621"/>
        <end position="642"/>
    </location>
</feature>
<dbReference type="VEuPathDB" id="ToxoDB:LOC34619999"/>
<feature type="compositionally biased region" description="Basic and acidic residues" evidence="1">
    <location>
        <begin position="432"/>
        <end position="447"/>
    </location>
</feature>
<keyword evidence="4" id="KW-1185">Reference proteome</keyword>
<dbReference type="VEuPathDB" id="ToxoDB:cyc_03277"/>
<keyword evidence="2" id="KW-0472">Membrane</keyword>
<reference evidence="3 4" key="1">
    <citation type="journal article" date="2016" name="BMC Genomics">
        <title>Comparative genomics reveals Cyclospora cayetanensis possesses coccidia-like metabolism and invasion components but unique surface antigens.</title>
        <authorList>
            <person name="Liu S."/>
            <person name="Wang L."/>
            <person name="Zheng H."/>
            <person name="Xu Z."/>
            <person name="Roellig D.M."/>
            <person name="Li N."/>
            <person name="Frace M.A."/>
            <person name="Tang K."/>
            <person name="Arrowood M.J."/>
            <person name="Moss D.M."/>
            <person name="Zhang L."/>
            <person name="Feng Y."/>
            <person name="Xiao L."/>
        </authorList>
    </citation>
    <scope>NUCLEOTIDE SEQUENCE [LARGE SCALE GENOMIC DNA]</scope>
    <source>
        <strain evidence="3 4">CHN_HEN01</strain>
    </source>
</reference>
<feature type="compositionally biased region" description="Basic and acidic residues" evidence="1">
    <location>
        <begin position="117"/>
        <end position="129"/>
    </location>
</feature>
<evidence type="ECO:0000313" key="3">
    <source>
        <dbReference type="EMBL" id="OEH73603.1"/>
    </source>
</evidence>
<feature type="region of interest" description="Disordered" evidence="1">
    <location>
        <begin position="432"/>
        <end position="498"/>
    </location>
</feature>
<evidence type="ECO:0000256" key="2">
    <source>
        <dbReference type="SAM" id="Phobius"/>
    </source>
</evidence>
<dbReference type="AlphaFoldDB" id="A0A1D3CQZ5"/>
<keyword evidence="2" id="KW-1133">Transmembrane helix</keyword>
<organism evidence="3 4">
    <name type="scientific">Cyclospora cayetanensis</name>
    <dbReference type="NCBI Taxonomy" id="88456"/>
    <lineage>
        <taxon>Eukaryota</taxon>
        <taxon>Sar</taxon>
        <taxon>Alveolata</taxon>
        <taxon>Apicomplexa</taxon>
        <taxon>Conoidasida</taxon>
        <taxon>Coccidia</taxon>
        <taxon>Eucoccidiorida</taxon>
        <taxon>Eimeriorina</taxon>
        <taxon>Eimeriidae</taxon>
        <taxon>Cyclospora</taxon>
    </lineage>
</organism>